<evidence type="ECO:0000256" key="1">
    <source>
        <dbReference type="SAM" id="SignalP"/>
    </source>
</evidence>
<organism evidence="2 3">
    <name type="scientific">Hymenobacter edaphi</name>
    <dbReference type="NCBI Taxonomy" id="2211146"/>
    <lineage>
        <taxon>Bacteria</taxon>
        <taxon>Pseudomonadati</taxon>
        <taxon>Bacteroidota</taxon>
        <taxon>Cytophagia</taxon>
        <taxon>Cytophagales</taxon>
        <taxon>Hymenobacteraceae</taxon>
        <taxon>Hymenobacter</taxon>
    </lineage>
</organism>
<evidence type="ECO:0000313" key="3">
    <source>
        <dbReference type="Proteomes" id="UP000248553"/>
    </source>
</evidence>
<evidence type="ECO:0000313" key="2">
    <source>
        <dbReference type="EMBL" id="RAK69898.1"/>
    </source>
</evidence>
<dbReference type="Proteomes" id="UP000248553">
    <property type="component" value="Unassembled WGS sequence"/>
</dbReference>
<dbReference type="AlphaFoldDB" id="A0A328BXR1"/>
<reference evidence="3" key="1">
    <citation type="submission" date="2018-05" db="EMBL/GenBank/DDBJ databases">
        <authorList>
            <person name="Nie L."/>
        </authorList>
    </citation>
    <scope>NUCLEOTIDE SEQUENCE [LARGE SCALE GENOMIC DNA]</scope>
    <source>
        <strain evidence="3">NL</strain>
    </source>
</reference>
<keyword evidence="3" id="KW-1185">Reference proteome</keyword>
<dbReference type="EMBL" id="QHKM01000001">
    <property type="protein sequence ID" value="RAK69898.1"/>
    <property type="molecule type" value="Genomic_DNA"/>
</dbReference>
<gene>
    <name evidence="2" type="ORF">DLM85_03315</name>
</gene>
<feature type="chain" id="PRO_5016278830" evidence="1">
    <location>
        <begin position="24"/>
        <end position="181"/>
    </location>
</feature>
<accession>A0A328BXR1</accession>
<keyword evidence="1" id="KW-0732">Signal</keyword>
<sequence length="181" mass="19010">MLMRLTTTLLTGACLALSGAAAAQTVTPAAPAPSPQERAQAEAAAVRARATAAMQARTEAEAAAKAGGPRMTAPMASAQLIYGDYSCTQNAWDAAGKRMNFIAKGVIQLNANGTYRYLDGNTTGRYTYDAVTRQLTWLTGYFAERGAAKTTFSVVEKAGQLDLELNTGTGTQNWSCGCGRK</sequence>
<comment type="caution">
    <text evidence="2">The sequence shown here is derived from an EMBL/GenBank/DDBJ whole genome shotgun (WGS) entry which is preliminary data.</text>
</comment>
<proteinExistence type="predicted"/>
<protein>
    <submittedName>
        <fullName evidence="2">Uncharacterized protein</fullName>
    </submittedName>
</protein>
<feature type="signal peptide" evidence="1">
    <location>
        <begin position="1"/>
        <end position="23"/>
    </location>
</feature>
<name>A0A328BXR1_9BACT</name>